<dbReference type="PANTHER" id="PTHR24104">
    <property type="entry name" value="E3 UBIQUITIN-PROTEIN LIGASE NHLRC1-RELATED"/>
    <property type="match status" value="1"/>
</dbReference>
<dbReference type="InterPro" id="IPR050952">
    <property type="entry name" value="TRIM-NHL_E3_ligases"/>
</dbReference>
<protein>
    <recommendedName>
        <fullName evidence="2">SMP-30/Gluconolactonase/LRE-like region domain-containing protein</fullName>
    </recommendedName>
</protein>
<reference evidence="1" key="1">
    <citation type="submission" date="2018-05" db="EMBL/GenBank/DDBJ databases">
        <authorList>
            <person name="Lanie J.A."/>
            <person name="Ng W.-L."/>
            <person name="Kazmierczak K.M."/>
            <person name="Andrzejewski T.M."/>
            <person name="Davidsen T.M."/>
            <person name="Wayne K.J."/>
            <person name="Tettelin H."/>
            <person name="Glass J.I."/>
            <person name="Rusch D."/>
            <person name="Podicherti R."/>
            <person name="Tsui H.-C.T."/>
            <person name="Winkler M.E."/>
        </authorList>
    </citation>
    <scope>NUCLEOTIDE SEQUENCE</scope>
</reference>
<evidence type="ECO:0000313" key="1">
    <source>
        <dbReference type="EMBL" id="SUZ60551.1"/>
    </source>
</evidence>
<proteinExistence type="predicted"/>
<dbReference type="SUPFAM" id="SSF48452">
    <property type="entry name" value="TPR-like"/>
    <property type="match status" value="1"/>
</dbReference>
<dbReference type="Gene3D" id="2.120.10.30">
    <property type="entry name" value="TolB, C-terminal domain"/>
    <property type="match status" value="1"/>
</dbReference>
<dbReference type="InterPro" id="IPR011042">
    <property type="entry name" value="6-blade_b-propeller_TolB-like"/>
</dbReference>
<dbReference type="Gene3D" id="1.25.40.10">
    <property type="entry name" value="Tetratricopeptide repeat domain"/>
    <property type="match status" value="1"/>
</dbReference>
<dbReference type="GO" id="GO:0008270">
    <property type="term" value="F:zinc ion binding"/>
    <property type="evidence" value="ECO:0007669"/>
    <property type="project" value="UniProtKB-KW"/>
</dbReference>
<dbReference type="EMBL" id="UINC01000751">
    <property type="protein sequence ID" value="SUZ60551.1"/>
    <property type="molecule type" value="Genomic_DNA"/>
</dbReference>
<name>A0A381P0Y7_9ZZZZ</name>
<dbReference type="PANTHER" id="PTHR24104:SF25">
    <property type="entry name" value="PROTEIN LIN-41"/>
    <property type="match status" value="1"/>
</dbReference>
<sequence>MIVCFLAIAGLIVGPVADGGAVEPSSQDGEEHYNAAEAMLASGDAEEALQLFTAIVDNFPRARYPLFSWRAAAKVRAGQIEIDLGRVDAGVARFVEVIDGETPSVWTTRARLGLATTLLWNREWQAAARLLQTIVDVSARAGPESDIIAYRDAEDRLTLLHRLWLRAEAGERPWQQAGRYPVDFVFDRPVGIAAGINGVLVTDEGNDLAIFFDSFDTAASFRVADPQRPWWGTSANGFVAAGSMVSAPLRTKSFQFVYPEGSRERPLDDIRAGVGMPDGGWYLVDSEYRGVMRFGRNGTFDHILDTGVNSEPVDLDRGPRGRLFVIEKRSREVLIFDAGGVLSAGFAYHDWREPYALAVDSLGYVYVLDRGLKRIDVFDQDGGFLWTLGPVLPGGIELGDPRDLTVDSTGRILIADRGLRTVVVVE</sequence>
<evidence type="ECO:0008006" key="2">
    <source>
        <dbReference type="Google" id="ProtNLM"/>
    </source>
</evidence>
<dbReference type="AlphaFoldDB" id="A0A381P0Y7"/>
<dbReference type="SUPFAM" id="SSF101898">
    <property type="entry name" value="NHL repeat"/>
    <property type="match status" value="1"/>
</dbReference>
<organism evidence="1">
    <name type="scientific">marine metagenome</name>
    <dbReference type="NCBI Taxonomy" id="408172"/>
    <lineage>
        <taxon>unclassified sequences</taxon>
        <taxon>metagenomes</taxon>
        <taxon>ecological metagenomes</taxon>
    </lineage>
</organism>
<dbReference type="InterPro" id="IPR011990">
    <property type="entry name" value="TPR-like_helical_dom_sf"/>
</dbReference>
<accession>A0A381P0Y7</accession>
<gene>
    <name evidence="1" type="ORF">METZ01_LOCUS13405</name>
</gene>